<proteinExistence type="predicted"/>
<reference evidence="1" key="2">
    <citation type="submission" date="2023-05" db="EMBL/GenBank/DDBJ databases">
        <authorList>
            <person name="Schelkunov M.I."/>
        </authorList>
    </citation>
    <scope>NUCLEOTIDE SEQUENCE</scope>
    <source>
        <strain evidence="1">Hsosn_3</strain>
        <tissue evidence="1">Leaf</tissue>
    </source>
</reference>
<organism evidence="1 2">
    <name type="scientific">Heracleum sosnowskyi</name>
    <dbReference type="NCBI Taxonomy" id="360622"/>
    <lineage>
        <taxon>Eukaryota</taxon>
        <taxon>Viridiplantae</taxon>
        <taxon>Streptophyta</taxon>
        <taxon>Embryophyta</taxon>
        <taxon>Tracheophyta</taxon>
        <taxon>Spermatophyta</taxon>
        <taxon>Magnoliopsida</taxon>
        <taxon>eudicotyledons</taxon>
        <taxon>Gunneridae</taxon>
        <taxon>Pentapetalae</taxon>
        <taxon>asterids</taxon>
        <taxon>campanulids</taxon>
        <taxon>Apiales</taxon>
        <taxon>Apiaceae</taxon>
        <taxon>Apioideae</taxon>
        <taxon>apioid superclade</taxon>
        <taxon>Tordylieae</taxon>
        <taxon>Tordyliinae</taxon>
        <taxon>Heracleum</taxon>
    </lineage>
</organism>
<sequence>MDMDRLMKKKEKKTRYKTNNVQALAAISDFLSHLLSPFYNLKYVKVPKGYDESPISTSLKFYLLGRSPKATIVTTLPGIPQMLSVILIPQNLLPEKPLATLEII</sequence>
<name>A0AAD8IRJ6_9APIA</name>
<dbReference type="Proteomes" id="UP001237642">
    <property type="component" value="Unassembled WGS sequence"/>
</dbReference>
<dbReference type="EMBL" id="JAUIZM010000004">
    <property type="protein sequence ID" value="KAK1390515.1"/>
    <property type="molecule type" value="Genomic_DNA"/>
</dbReference>
<keyword evidence="2" id="KW-1185">Reference proteome</keyword>
<evidence type="ECO:0000313" key="1">
    <source>
        <dbReference type="EMBL" id="KAK1390515.1"/>
    </source>
</evidence>
<dbReference type="AlphaFoldDB" id="A0AAD8IRJ6"/>
<protein>
    <submittedName>
        <fullName evidence="1">Uncharacterized protein</fullName>
    </submittedName>
</protein>
<accession>A0AAD8IRJ6</accession>
<gene>
    <name evidence="1" type="ORF">POM88_018693</name>
</gene>
<reference evidence="1" key="1">
    <citation type="submission" date="2023-02" db="EMBL/GenBank/DDBJ databases">
        <title>Genome of toxic invasive species Heracleum sosnowskyi carries increased number of genes despite the absence of recent whole-genome duplications.</title>
        <authorList>
            <person name="Schelkunov M."/>
            <person name="Shtratnikova V."/>
            <person name="Makarenko M."/>
            <person name="Klepikova A."/>
            <person name="Omelchenko D."/>
            <person name="Novikova G."/>
            <person name="Obukhova E."/>
            <person name="Bogdanov V."/>
            <person name="Penin A."/>
            <person name="Logacheva M."/>
        </authorList>
    </citation>
    <scope>NUCLEOTIDE SEQUENCE</scope>
    <source>
        <strain evidence="1">Hsosn_3</strain>
        <tissue evidence="1">Leaf</tissue>
    </source>
</reference>
<comment type="caution">
    <text evidence="1">The sequence shown here is derived from an EMBL/GenBank/DDBJ whole genome shotgun (WGS) entry which is preliminary data.</text>
</comment>
<evidence type="ECO:0000313" key="2">
    <source>
        <dbReference type="Proteomes" id="UP001237642"/>
    </source>
</evidence>